<evidence type="ECO:0000313" key="2">
    <source>
        <dbReference type="Proteomes" id="UP000315295"/>
    </source>
</evidence>
<protein>
    <submittedName>
        <fullName evidence="1">Uncharacterized protein</fullName>
    </submittedName>
</protein>
<keyword evidence="2" id="KW-1185">Reference proteome</keyword>
<accession>A0A540KW59</accession>
<dbReference type="PANTHER" id="PTHR47074">
    <property type="entry name" value="BNAC02G40300D PROTEIN"/>
    <property type="match status" value="1"/>
</dbReference>
<dbReference type="AlphaFoldDB" id="A0A540KW59"/>
<comment type="caution">
    <text evidence="1">The sequence shown here is derived from an EMBL/GenBank/DDBJ whole genome shotgun (WGS) entry which is preliminary data.</text>
</comment>
<name>A0A540KW59_MALBA</name>
<dbReference type="Proteomes" id="UP000315295">
    <property type="component" value="Unassembled WGS sequence"/>
</dbReference>
<dbReference type="EMBL" id="VIEB01000906">
    <property type="protein sequence ID" value="TQD78471.1"/>
    <property type="molecule type" value="Genomic_DNA"/>
</dbReference>
<dbReference type="InterPro" id="IPR052929">
    <property type="entry name" value="RNase_H-like_EbsB-rel"/>
</dbReference>
<dbReference type="PANTHER" id="PTHR47074:SF75">
    <property type="entry name" value="RNASE H TYPE-1 DOMAIN-CONTAINING PROTEIN"/>
    <property type="match status" value="1"/>
</dbReference>
<evidence type="ECO:0000313" key="1">
    <source>
        <dbReference type="EMBL" id="TQD78471.1"/>
    </source>
</evidence>
<sequence length="167" mass="19157">MPYGNARTFLYFRWQTNTYNASRSRRPVEELIWKHPPEGIFKLNVDEATSLKGLSRGVRIVIRDENGVLMVWSFRCFNNRIAGSKGATSFRICCWVSCHHLQRDAIGTVDLINAASVRFDRDDSILEEIVDLKCQFSVFSCQWQGRDGKIVAQELAKYGLSNRGFNT</sequence>
<organism evidence="1 2">
    <name type="scientific">Malus baccata</name>
    <name type="common">Siberian crab apple</name>
    <name type="synonym">Pyrus baccata</name>
    <dbReference type="NCBI Taxonomy" id="106549"/>
    <lineage>
        <taxon>Eukaryota</taxon>
        <taxon>Viridiplantae</taxon>
        <taxon>Streptophyta</taxon>
        <taxon>Embryophyta</taxon>
        <taxon>Tracheophyta</taxon>
        <taxon>Spermatophyta</taxon>
        <taxon>Magnoliopsida</taxon>
        <taxon>eudicotyledons</taxon>
        <taxon>Gunneridae</taxon>
        <taxon>Pentapetalae</taxon>
        <taxon>rosids</taxon>
        <taxon>fabids</taxon>
        <taxon>Rosales</taxon>
        <taxon>Rosaceae</taxon>
        <taxon>Amygdaloideae</taxon>
        <taxon>Maleae</taxon>
        <taxon>Malus</taxon>
    </lineage>
</organism>
<reference evidence="1 2" key="1">
    <citation type="journal article" date="2019" name="G3 (Bethesda)">
        <title>Sequencing of a Wild Apple (Malus baccata) Genome Unravels the Differences Between Cultivated and Wild Apple Species Regarding Disease Resistance and Cold Tolerance.</title>
        <authorList>
            <person name="Chen X."/>
        </authorList>
    </citation>
    <scope>NUCLEOTIDE SEQUENCE [LARGE SCALE GENOMIC DNA]</scope>
    <source>
        <strain evidence="2">cv. Shandingzi</strain>
        <tissue evidence="1">Leaves</tissue>
    </source>
</reference>
<proteinExistence type="predicted"/>
<gene>
    <name evidence="1" type="ORF">C1H46_035961</name>
</gene>